<comment type="similarity">
    <text evidence="1 5">Belongs to the pseudouridine synthase RsuA family.</text>
</comment>
<dbReference type="NCBIfam" id="TIGR00093">
    <property type="entry name" value="pseudouridine synthase"/>
    <property type="match status" value="1"/>
</dbReference>
<dbReference type="GO" id="GO:0005829">
    <property type="term" value="C:cytosol"/>
    <property type="evidence" value="ECO:0007669"/>
    <property type="project" value="UniProtKB-ARBA"/>
</dbReference>
<evidence type="ECO:0000256" key="3">
    <source>
        <dbReference type="ARBA" id="ARBA00023235"/>
    </source>
</evidence>
<evidence type="ECO:0000256" key="1">
    <source>
        <dbReference type="ARBA" id="ARBA00008348"/>
    </source>
</evidence>
<evidence type="ECO:0000256" key="4">
    <source>
        <dbReference type="PROSITE-ProRule" id="PRU00182"/>
    </source>
</evidence>
<dbReference type="InterPro" id="IPR000748">
    <property type="entry name" value="PsdUridine_synth_RsuA/RluB/E/F"/>
</dbReference>
<dbReference type="Proteomes" id="UP000294567">
    <property type="component" value="Unassembled WGS sequence"/>
</dbReference>
<keyword evidence="3 5" id="KW-0413">Isomerase</keyword>
<reference evidence="7 8" key="1">
    <citation type="submission" date="2019-03" db="EMBL/GenBank/DDBJ databases">
        <title>Genomic Encyclopedia of Type Strains, Phase IV (KMG-IV): sequencing the most valuable type-strain genomes for metagenomic binning, comparative biology and taxonomic classification.</title>
        <authorList>
            <person name="Goeker M."/>
        </authorList>
    </citation>
    <scope>NUCLEOTIDE SEQUENCE [LARGE SCALE GENOMIC DNA]</scope>
    <source>
        <strain evidence="7 8">DSM 26752</strain>
    </source>
</reference>
<feature type="domain" description="RNA-binding S4" evidence="6">
    <location>
        <begin position="1"/>
        <end position="70"/>
    </location>
</feature>
<keyword evidence="8" id="KW-1185">Reference proteome</keyword>
<dbReference type="SUPFAM" id="SSF55174">
    <property type="entry name" value="Alpha-L RNA-binding motif"/>
    <property type="match status" value="1"/>
</dbReference>
<dbReference type="AlphaFoldDB" id="A0A4R3L1A4"/>
<evidence type="ECO:0000259" key="6">
    <source>
        <dbReference type="SMART" id="SM00363"/>
    </source>
</evidence>
<dbReference type="RefSeq" id="WP_132026192.1">
    <property type="nucleotide sequence ID" value="NZ_CP068564.1"/>
</dbReference>
<evidence type="ECO:0000313" key="7">
    <source>
        <dbReference type="EMBL" id="TCS91377.1"/>
    </source>
</evidence>
<accession>A0A4R3L1A4</accession>
<dbReference type="CDD" id="cd00165">
    <property type="entry name" value="S4"/>
    <property type="match status" value="1"/>
</dbReference>
<dbReference type="GO" id="GO:0120159">
    <property type="term" value="F:rRNA pseudouridine synthase activity"/>
    <property type="evidence" value="ECO:0007669"/>
    <property type="project" value="UniProtKB-ARBA"/>
</dbReference>
<dbReference type="FunFam" id="3.10.290.10:FF:000003">
    <property type="entry name" value="Pseudouridine synthase"/>
    <property type="match status" value="1"/>
</dbReference>
<sequence length="235" mass="27077">MRLQKYMAKCGVASRRKSEEIILEGRVKVNGIIEKKLGTVIDPNKDVIEVDNKIINMEENKVYIMLNKPEGYVTTVKDKYSKKIVLDLIVGIDERIYPVGRLDSETTGLLLMTNDGDLTYKLTHPSYQVPKKYIALVEGIPNNKKLHKFRRGLKIDGRITAEAYIKILKEYKNTSLLEISIHEGRNRQIRKMCQHIGHPVIKLKRVAIGELELGKLEVGKWRYLTSKEVKYLKTL</sequence>
<evidence type="ECO:0000256" key="2">
    <source>
        <dbReference type="ARBA" id="ARBA00022884"/>
    </source>
</evidence>
<dbReference type="EC" id="5.4.99.-" evidence="5"/>
<dbReference type="InterPro" id="IPR020103">
    <property type="entry name" value="PsdUridine_synth_cat_dom_sf"/>
</dbReference>
<evidence type="ECO:0000313" key="8">
    <source>
        <dbReference type="Proteomes" id="UP000294567"/>
    </source>
</evidence>
<dbReference type="SUPFAM" id="SSF55120">
    <property type="entry name" value="Pseudouridine synthase"/>
    <property type="match status" value="1"/>
</dbReference>
<dbReference type="Gene3D" id="3.10.290.10">
    <property type="entry name" value="RNA-binding S4 domain"/>
    <property type="match status" value="1"/>
</dbReference>
<evidence type="ECO:0000256" key="5">
    <source>
        <dbReference type="RuleBase" id="RU003887"/>
    </source>
</evidence>
<name>A0A4R3L1A4_9FIRM</name>
<dbReference type="EMBL" id="SMAE01000002">
    <property type="protein sequence ID" value="TCS91377.1"/>
    <property type="molecule type" value="Genomic_DNA"/>
</dbReference>
<gene>
    <name evidence="7" type="ORF">EDD65_102312</name>
</gene>
<dbReference type="PANTHER" id="PTHR47683:SF2">
    <property type="entry name" value="RNA-BINDING S4 DOMAIN-CONTAINING PROTEIN"/>
    <property type="match status" value="1"/>
</dbReference>
<dbReference type="CDD" id="cd02870">
    <property type="entry name" value="PseudoU_synth_RsuA_like"/>
    <property type="match status" value="1"/>
</dbReference>
<dbReference type="FunFam" id="3.30.70.1560:FF:000001">
    <property type="entry name" value="Pseudouridine synthase"/>
    <property type="match status" value="1"/>
</dbReference>
<dbReference type="OrthoDB" id="9807213at2"/>
<dbReference type="Pfam" id="PF01479">
    <property type="entry name" value="S4"/>
    <property type="match status" value="1"/>
</dbReference>
<dbReference type="InterPro" id="IPR036986">
    <property type="entry name" value="S4_RNA-bd_sf"/>
</dbReference>
<dbReference type="PROSITE" id="PS50889">
    <property type="entry name" value="S4"/>
    <property type="match status" value="1"/>
</dbReference>
<dbReference type="InterPro" id="IPR006145">
    <property type="entry name" value="PsdUridine_synth_RsuA/RluA"/>
</dbReference>
<proteinExistence type="inferred from homology"/>
<comment type="caution">
    <text evidence="7">The sequence shown here is derived from an EMBL/GenBank/DDBJ whole genome shotgun (WGS) entry which is preliminary data.</text>
</comment>
<dbReference type="InterPro" id="IPR018496">
    <property type="entry name" value="PsdUridine_synth_RsuA/RluB_CS"/>
</dbReference>
<dbReference type="InterPro" id="IPR002942">
    <property type="entry name" value="S4_RNA-bd"/>
</dbReference>
<dbReference type="PANTHER" id="PTHR47683">
    <property type="entry name" value="PSEUDOURIDINE SYNTHASE FAMILY PROTEIN-RELATED"/>
    <property type="match status" value="1"/>
</dbReference>
<dbReference type="Gene3D" id="3.30.2350.10">
    <property type="entry name" value="Pseudouridine synthase"/>
    <property type="match status" value="1"/>
</dbReference>
<dbReference type="SMART" id="SM00363">
    <property type="entry name" value="S4"/>
    <property type="match status" value="1"/>
</dbReference>
<dbReference type="InterPro" id="IPR050343">
    <property type="entry name" value="RsuA_PseudoU_synthase"/>
</dbReference>
<dbReference type="GO" id="GO:0000455">
    <property type="term" value="P:enzyme-directed rRNA pseudouridine synthesis"/>
    <property type="evidence" value="ECO:0007669"/>
    <property type="project" value="UniProtKB-ARBA"/>
</dbReference>
<dbReference type="GO" id="GO:0003723">
    <property type="term" value="F:RNA binding"/>
    <property type="evidence" value="ECO:0007669"/>
    <property type="project" value="UniProtKB-KW"/>
</dbReference>
<organism evidence="7 8">
    <name type="scientific">Keratinibaculum paraultunense</name>
    <dbReference type="NCBI Taxonomy" id="1278232"/>
    <lineage>
        <taxon>Bacteria</taxon>
        <taxon>Bacillati</taxon>
        <taxon>Bacillota</taxon>
        <taxon>Tissierellia</taxon>
        <taxon>Tissierellales</taxon>
        <taxon>Tepidimicrobiaceae</taxon>
        <taxon>Keratinibaculum</taxon>
    </lineage>
</organism>
<dbReference type="PROSITE" id="PS01149">
    <property type="entry name" value="PSI_RSU"/>
    <property type="match status" value="1"/>
</dbReference>
<keyword evidence="2 4" id="KW-0694">RNA-binding</keyword>
<protein>
    <recommendedName>
        <fullName evidence="5">Pseudouridine synthase</fullName>
        <ecNumber evidence="5">5.4.99.-</ecNumber>
    </recommendedName>
</protein>
<dbReference type="Pfam" id="PF00849">
    <property type="entry name" value="PseudoU_synth_2"/>
    <property type="match status" value="1"/>
</dbReference>